<dbReference type="Gene3D" id="1.10.3430.10">
    <property type="entry name" value="Ammonium transporter AmtB like domains"/>
    <property type="match status" value="1"/>
</dbReference>
<keyword evidence="4 5" id="KW-0472">Membrane</keyword>
<keyword evidence="3 5" id="KW-1133">Transmembrane helix</keyword>
<evidence type="ECO:0000256" key="4">
    <source>
        <dbReference type="ARBA" id="ARBA00023136"/>
    </source>
</evidence>
<feature type="transmembrane region" description="Helical" evidence="5">
    <location>
        <begin position="138"/>
        <end position="161"/>
    </location>
</feature>
<dbReference type="EMBL" id="JBBPBN010000138">
    <property type="protein sequence ID" value="KAK8975964.1"/>
    <property type="molecule type" value="Genomic_DNA"/>
</dbReference>
<dbReference type="Pfam" id="PF00909">
    <property type="entry name" value="Ammonium_transp"/>
    <property type="match status" value="1"/>
</dbReference>
<keyword evidence="2 5" id="KW-0812">Transmembrane</keyword>
<dbReference type="InterPro" id="IPR024041">
    <property type="entry name" value="NH4_transpt_AmtB-like_dom"/>
</dbReference>
<dbReference type="PANTHER" id="PTHR11730:SF121">
    <property type="entry name" value="AMMONIUM TRANSPORTER 1 MEMBER 1"/>
    <property type="match status" value="1"/>
</dbReference>
<dbReference type="Proteomes" id="UP001396334">
    <property type="component" value="Unassembled WGS sequence"/>
</dbReference>
<evidence type="ECO:0000256" key="3">
    <source>
        <dbReference type="ARBA" id="ARBA00022989"/>
    </source>
</evidence>
<comment type="subcellular location">
    <subcellularLocation>
        <location evidence="1">Membrane</location>
        <topology evidence="1">Multi-pass membrane protein</topology>
    </subcellularLocation>
</comment>
<protein>
    <recommendedName>
        <fullName evidence="6">Ammonium transporter AmtB-like domain-containing protein</fullName>
    </recommendedName>
</protein>
<comment type="caution">
    <text evidence="7">The sequence shown here is derived from an EMBL/GenBank/DDBJ whole genome shotgun (WGS) entry which is preliminary data.</text>
</comment>
<evidence type="ECO:0000313" key="8">
    <source>
        <dbReference type="Proteomes" id="UP001396334"/>
    </source>
</evidence>
<evidence type="ECO:0000259" key="6">
    <source>
        <dbReference type="Pfam" id="PF00909"/>
    </source>
</evidence>
<accession>A0ABR2NIG5</accession>
<dbReference type="InterPro" id="IPR029020">
    <property type="entry name" value="Ammonium/urea_transptr"/>
</dbReference>
<organism evidence="7 8">
    <name type="scientific">Hibiscus sabdariffa</name>
    <name type="common">roselle</name>
    <dbReference type="NCBI Taxonomy" id="183260"/>
    <lineage>
        <taxon>Eukaryota</taxon>
        <taxon>Viridiplantae</taxon>
        <taxon>Streptophyta</taxon>
        <taxon>Embryophyta</taxon>
        <taxon>Tracheophyta</taxon>
        <taxon>Spermatophyta</taxon>
        <taxon>Magnoliopsida</taxon>
        <taxon>eudicotyledons</taxon>
        <taxon>Gunneridae</taxon>
        <taxon>Pentapetalae</taxon>
        <taxon>rosids</taxon>
        <taxon>malvids</taxon>
        <taxon>Malvales</taxon>
        <taxon>Malvaceae</taxon>
        <taxon>Malvoideae</taxon>
        <taxon>Hibiscus</taxon>
    </lineage>
</organism>
<feature type="transmembrane region" description="Helical" evidence="5">
    <location>
        <begin position="97"/>
        <end position="118"/>
    </location>
</feature>
<evidence type="ECO:0000256" key="1">
    <source>
        <dbReference type="ARBA" id="ARBA00004141"/>
    </source>
</evidence>
<keyword evidence="8" id="KW-1185">Reference proteome</keyword>
<gene>
    <name evidence="7" type="ORF">V6N11_025467</name>
</gene>
<sequence>MQLGFAMLCAGSVRAKNTMDILLTNVLDAATDDMFYYIFGFAYGSPFNGFIGRHYFALGSIPSSSYGYNNFLYQWTFAIAMAGITSGSIAERTQFVAYLIYSSFLTGFVYPVVSHWFWATDGWVSAFRTNKFLFDSGVIGFADSGVVHIVGGVVGLWGALIEGPRIGRFDHTGRSVALRGHSVTLVVLGTFMLWFGWYGFNPGSFNKILSFYASGYYYGQWSVVGRTTLTTTLAGCAAASTTLFGKES</sequence>
<proteinExistence type="predicted"/>
<feature type="transmembrane region" description="Helical" evidence="5">
    <location>
        <begin position="182"/>
        <end position="200"/>
    </location>
</feature>
<feature type="transmembrane region" description="Helical" evidence="5">
    <location>
        <begin position="72"/>
        <end position="90"/>
    </location>
</feature>
<reference evidence="7 8" key="1">
    <citation type="journal article" date="2024" name="G3 (Bethesda)">
        <title>Genome assembly of Hibiscus sabdariffa L. provides insights into metabolisms of medicinal natural products.</title>
        <authorList>
            <person name="Kim T."/>
        </authorList>
    </citation>
    <scope>NUCLEOTIDE SEQUENCE [LARGE SCALE GENOMIC DNA]</scope>
    <source>
        <strain evidence="7">TK-2024</strain>
        <tissue evidence="7">Old leaves</tissue>
    </source>
</reference>
<name>A0ABR2NIG5_9ROSI</name>
<feature type="domain" description="Ammonium transporter AmtB-like" evidence="6">
    <location>
        <begin position="1"/>
        <end position="246"/>
    </location>
</feature>
<evidence type="ECO:0000313" key="7">
    <source>
        <dbReference type="EMBL" id="KAK8975964.1"/>
    </source>
</evidence>
<evidence type="ECO:0000256" key="5">
    <source>
        <dbReference type="SAM" id="Phobius"/>
    </source>
</evidence>
<dbReference type="PANTHER" id="PTHR11730">
    <property type="entry name" value="AMMONIUM TRANSPORTER"/>
    <property type="match status" value="1"/>
</dbReference>
<dbReference type="SUPFAM" id="SSF111352">
    <property type="entry name" value="Ammonium transporter"/>
    <property type="match status" value="1"/>
</dbReference>
<evidence type="ECO:0000256" key="2">
    <source>
        <dbReference type="ARBA" id="ARBA00022692"/>
    </source>
</evidence>